<evidence type="ECO:0000313" key="8">
    <source>
        <dbReference type="Proteomes" id="UP000235122"/>
    </source>
</evidence>
<feature type="binding site" evidence="4">
    <location>
        <position position="87"/>
    </location>
    <ligand>
        <name>molybdate</name>
        <dbReference type="ChEBI" id="CHEBI:36264"/>
    </ligand>
</feature>
<feature type="compositionally biased region" description="Polar residues" evidence="5">
    <location>
        <begin position="36"/>
        <end position="45"/>
    </location>
</feature>
<accession>A0A2I1IMX9</accession>
<feature type="chain" id="PRO_5039121512" evidence="6">
    <location>
        <begin position="26"/>
        <end position="273"/>
    </location>
</feature>
<dbReference type="NCBIfam" id="TIGR01256">
    <property type="entry name" value="modA"/>
    <property type="match status" value="1"/>
</dbReference>
<dbReference type="SUPFAM" id="SSF53850">
    <property type="entry name" value="Periplasmic binding protein-like II"/>
    <property type="match status" value="1"/>
</dbReference>
<keyword evidence="4" id="KW-0500">Molybdenum</keyword>
<dbReference type="PANTHER" id="PTHR30632:SF0">
    <property type="entry name" value="SULFATE-BINDING PROTEIN"/>
    <property type="match status" value="1"/>
</dbReference>
<dbReference type="PROSITE" id="PS51257">
    <property type="entry name" value="PROKAR_LIPOPROTEIN"/>
    <property type="match status" value="1"/>
</dbReference>
<reference evidence="7 8" key="1">
    <citation type="submission" date="2017-12" db="EMBL/GenBank/DDBJ databases">
        <title>Phylogenetic diversity of female urinary microbiome.</title>
        <authorList>
            <person name="Thomas-White K."/>
            <person name="Wolfe A.J."/>
        </authorList>
    </citation>
    <scope>NUCLEOTIDE SEQUENCE [LARGE SCALE GENOMIC DNA]</scope>
    <source>
        <strain evidence="7 8">UMB0402</strain>
    </source>
</reference>
<feature type="binding site" evidence="4">
    <location>
        <position position="59"/>
    </location>
    <ligand>
        <name>molybdate</name>
        <dbReference type="ChEBI" id="CHEBI:36264"/>
    </ligand>
</feature>
<sequence length="273" mass="28847">MLRKFGTGLALVAAAAMALSGCSSTDNQKANDAKSETSQSTQADQGKNLGNVTIFAAKSLTKAFTELGKEFEKQNKGTKVTFSFDGSQNLVDQIHQGSPADALFTADQKNMDKADKNGDVEANKSYATNTLVMVVPKGNPAGVKEFTTDALKDKKLVVCAVGVPCGNATKELAEMAGVKFTPVSEEQNVGDTLAKVETGEADAGIVYKTDAMASDKVEAIKLPHADMVVNDYRVALTKSAKNKEGGKAFVDFILSDAGQKILEKYGFTAPTNK</sequence>
<evidence type="ECO:0000256" key="4">
    <source>
        <dbReference type="PIRSR" id="PIRSR004846-1"/>
    </source>
</evidence>
<keyword evidence="2 4" id="KW-0479">Metal-binding</keyword>
<dbReference type="GO" id="GO:0015689">
    <property type="term" value="P:molybdate ion transport"/>
    <property type="evidence" value="ECO:0007669"/>
    <property type="project" value="InterPro"/>
</dbReference>
<dbReference type="EMBL" id="PKKO01000003">
    <property type="protein sequence ID" value="PKY72465.1"/>
    <property type="molecule type" value="Genomic_DNA"/>
</dbReference>
<feature type="binding site" evidence="4">
    <location>
        <position position="189"/>
    </location>
    <ligand>
        <name>molybdate</name>
        <dbReference type="ChEBI" id="CHEBI:36264"/>
    </ligand>
</feature>
<comment type="caution">
    <text evidence="7">The sequence shown here is derived from an EMBL/GenBank/DDBJ whole genome shotgun (WGS) entry which is preliminary data.</text>
</comment>
<dbReference type="PANTHER" id="PTHR30632">
    <property type="entry name" value="MOLYBDATE-BINDING PERIPLASMIC PROTEIN"/>
    <property type="match status" value="1"/>
</dbReference>
<dbReference type="GeneID" id="35866696"/>
<gene>
    <name evidence="7" type="primary">modA</name>
    <name evidence="7" type="ORF">CYJ19_06390</name>
</gene>
<dbReference type="GO" id="GO:0046872">
    <property type="term" value="F:metal ion binding"/>
    <property type="evidence" value="ECO:0007669"/>
    <property type="project" value="UniProtKB-KW"/>
</dbReference>
<dbReference type="Proteomes" id="UP000235122">
    <property type="component" value="Unassembled WGS sequence"/>
</dbReference>
<evidence type="ECO:0000256" key="2">
    <source>
        <dbReference type="ARBA" id="ARBA00022723"/>
    </source>
</evidence>
<dbReference type="GO" id="GO:0030973">
    <property type="term" value="F:molybdate ion binding"/>
    <property type="evidence" value="ECO:0007669"/>
    <property type="project" value="TreeGrafter"/>
</dbReference>
<feature type="binding site" evidence="4">
    <location>
        <position position="207"/>
    </location>
    <ligand>
        <name>molybdate</name>
        <dbReference type="ChEBI" id="CHEBI:36264"/>
    </ligand>
</feature>
<evidence type="ECO:0000256" key="1">
    <source>
        <dbReference type="ARBA" id="ARBA00009175"/>
    </source>
</evidence>
<protein>
    <submittedName>
        <fullName evidence="7">Molybdate ABC transporter substrate-binding protein</fullName>
    </submittedName>
</protein>
<keyword evidence="3 6" id="KW-0732">Signal</keyword>
<evidence type="ECO:0000256" key="5">
    <source>
        <dbReference type="SAM" id="MobiDB-lite"/>
    </source>
</evidence>
<proteinExistence type="inferred from homology"/>
<dbReference type="Pfam" id="PF13531">
    <property type="entry name" value="SBP_bac_11"/>
    <property type="match status" value="1"/>
</dbReference>
<dbReference type="STRING" id="33007.HMPREF3198_01188"/>
<evidence type="ECO:0000256" key="6">
    <source>
        <dbReference type="SAM" id="SignalP"/>
    </source>
</evidence>
<name>A0A2I1IMX9_9ACTO</name>
<feature type="region of interest" description="Disordered" evidence="5">
    <location>
        <begin position="23"/>
        <end position="45"/>
    </location>
</feature>
<dbReference type="InterPro" id="IPR050682">
    <property type="entry name" value="ModA/WtpA"/>
</dbReference>
<dbReference type="RefSeq" id="WP_024331923.1">
    <property type="nucleotide sequence ID" value="NZ_JASOXK010000007.1"/>
</dbReference>
<dbReference type="InterPro" id="IPR005950">
    <property type="entry name" value="ModA"/>
</dbReference>
<evidence type="ECO:0000313" key="7">
    <source>
        <dbReference type="EMBL" id="PKY72465.1"/>
    </source>
</evidence>
<organism evidence="7 8">
    <name type="scientific">Winkia neuii</name>
    <dbReference type="NCBI Taxonomy" id="33007"/>
    <lineage>
        <taxon>Bacteria</taxon>
        <taxon>Bacillati</taxon>
        <taxon>Actinomycetota</taxon>
        <taxon>Actinomycetes</taxon>
        <taxon>Actinomycetales</taxon>
        <taxon>Actinomycetaceae</taxon>
        <taxon>Winkia</taxon>
    </lineage>
</organism>
<evidence type="ECO:0000256" key="3">
    <source>
        <dbReference type="ARBA" id="ARBA00022729"/>
    </source>
</evidence>
<keyword evidence="8" id="KW-1185">Reference proteome</keyword>
<dbReference type="PIRSF" id="PIRSF004846">
    <property type="entry name" value="ModA"/>
    <property type="match status" value="1"/>
</dbReference>
<dbReference type="AlphaFoldDB" id="A0A2I1IMX9"/>
<comment type="similarity">
    <text evidence="1">Belongs to the bacterial solute-binding protein ModA family.</text>
</comment>
<feature type="signal peptide" evidence="6">
    <location>
        <begin position="1"/>
        <end position="25"/>
    </location>
</feature>
<dbReference type="Gene3D" id="3.40.190.10">
    <property type="entry name" value="Periplasmic binding protein-like II"/>
    <property type="match status" value="2"/>
</dbReference>